<dbReference type="InterPro" id="IPR009057">
    <property type="entry name" value="Homeodomain-like_sf"/>
</dbReference>
<comment type="caution">
    <text evidence="2">The sequence shown here is derived from an EMBL/GenBank/DDBJ whole genome shotgun (WGS) entry which is preliminary data.</text>
</comment>
<proteinExistence type="predicted"/>
<dbReference type="SUPFAM" id="SSF46689">
    <property type="entry name" value="Homeodomain-like"/>
    <property type="match status" value="1"/>
</dbReference>
<feature type="region of interest" description="Disordered" evidence="1">
    <location>
        <begin position="50"/>
        <end position="72"/>
    </location>
</feature>
<accession>A0A937VZR6</accession>
<dbReference type="Proteomes" id="UP000712673">
    <property type="component" value="Unassembled WGS sequence"/>
</dbReference>
<name>A0A937VZR6_UNCTE</name>
<organism evidence="2 3">
    <name type="scientific">Tectimicrobiota bacterium</name>
    <dbReference type="NCBI Taxonomy" id="2528274"/>
    <lineage>
        <taxon>Bacteria</taxon>
        <taxon>Pseudomonadati</taxon>
        <taxon>Nitrospinota/Tectimicrobiota group</taxon>
        <taxon>Candidatus Tectimicrobiota</taxon>
    </lineage>
</organism>
<protein>
    <submittedName>
        <fullName evidence="2">Helix-turn-helix domain-containing protein</fullName>
    </submittedName>
</protein>
<dbReference type="EMBL" id="VGLS01000062">
    <property type="protein sequence ID" value="MBM3222849.1"/>
    <property type="molecule type" value="Genomic_DNA"/>
</dbReference>
<sequence>MKEDTAFHARSRAHSLLLSAAGTPIQTIVKAYQVHRVTVAAWITTWAHHGAQSLQDPPRSGRPAKRTPDEQALAQQYIQAEPRSLKGVVERLAHKTEKRLSLSTRKRLAKQARLRWKRVRKSFKSLRDPIAFAKGQRALAA</sequence>
<dbReference type="AlphaFoldDB" id="A0A937VZR6"/>
<evidence type="ECO:0000256" key="1">
    <source>
        <dbReference type="SAM" id="MobiDB-lite"/>
    </source>
</evidence>
<gene>
    <name evidence="2" type="ORF">FJZ47_03465</name>
</gene>
<dbReference type="Pfam" id="PF13551">
    <property type="entry name" value="HTH_29"/>
    <property type="match status" value="1"/>
</dbReference>
<reference evidence="2" key="1">
    <citation type="submission" date="2019-03" db="EMBL/GenBank/DDBJ databases">
        <title>Lake Tanganyika Metagenome-Assembled Genomes (MAGs).</title>
        <authorList>
            <person name="Tran P."/>
        </authorList>
    </citation>
    <scope>NUCLEOTIDE SEQUENCE</scope>
    <source>
        <strain evidence="2">K_DeepCast_65m_m2_066</strain>
    </source>
</reference>
<evidence type="ECO:0000313" key="3">
    <source>
        <dbReference type="Proteomes" id="UP000712673"/>
    </source>
</evidence>
<evidence type="ECO:0000313" key="2">
    <source>
        <dbReference type="EMBL" id="MBM3222849.1"/>
    </source>
</evidence>